<dbReference type="Proteomes" id="UP000280960">
    <property type="component" value="Chromosome"/>
</dbReference>
<feature type="domain" description="SIS" evidence="1">
    <location>
        <begin position="30"/>
        <end position="202"/>
    </location>
</feature>
<accession>A0A3G2R8K5</accession>
<reference evidence="2 3" key="1">
    <citation type="submission" date="2018-10" db="EMBL/GenBank/DDBJ databases">
        <authorList>
            <person name="Zhang X."/>
        </authorList>
    </citation>
    <scope>NUCLEOTIDE SEQUENCE [LARGE SCALE GENOMIC DNA]</scope>
    <source>
        <strain evidence="2 3">SK-G1</strain>
    </source>
</reference>
<dbReference type="InterPro" id="IPR046348">
    <property type="entry name" value="SIS_dom_sf"/>
</dbReference>
<dbReference type="GO" id="GO:0016853">
    <property type="term" value="F:isomerase activity"/>
    <property type="evidence" value="ECO:0007669"/>
    <property type="project" value="UniProtKB-KW"/>
</dbReference>
<dbReference type="EMBL" id="CP033169">
    <property type="protein sequence ID" value="AYO31791.1"/>
    <property type="molecule type" value="Genomic_DNA"/>
</dbReference>
<dbReference type="NCBIfam" id="NF002805">
    <property type="entry name" value="PRK02947.1"/>
    <property type="match status" value="1"/>
</dbReference>
<sequence>MQDYIQAIEGFIKEIKETQSENVKKAAEIIAESIMNGGIVHSFGSGHSHAASLEVAGRAGGLIPVKALDEPARGYYETVEGVGTKLMEDYDLRPNDCFIIISNSGRNPLGIEVAQYVKSKGNKVIVVTALEFSKSQTSRHSSGKKLYEFADVILDNKGLSGDAAIEIEGMPVKMGPTSTVTSAVLLNWTVIEATKIMLSKGYTPPVYMSKNVDGGLEYNKKLVAQYADRLFRKPHIKP</sequence>
<dbReference type="Pfam" id="PF13580">
    <property type="entry name" value="SIS_2"/>
    <property type="match status" value="1"/>
</dbReference>
<keyword evidence="3" id="KW-1185">Reference proteome</keyword>
<dbReference type="InterPro" id="IPR035472">
    <property type="entry name" value="RpiR-like_SIS"/>
</dbReference>
<organism evidence="2 3">
    <name type="scientific">Biomaibacter acetigenes</name>
    <dbReference type="NCBI Taxonomy" id="2316383"/>
    <lineage>
        <taxon>Bacteria</taxon>
        <taxon>Bacillati</taxon>
        <taxon>Bacillota</taxon>
        <taxon>Clostridia</taxon>
        <taxon>Thermosediminibacterales</taxon>
        <taxon>Tepidanaerobacteraceae</taxon>
        <taxon>Biomaibacter</taxon>
    </lineage>
</organism>
<dbReference type="KEGG" id="bacg:D2962_15335"/>
<evidence type="ECO:0000313" key="2">
    <source>
        <dbReference type="EMBL" id="AYO31791.1"/>
    </source>
</evidence>
<proteinExistence type="predicted"/>
<evidence type="ECO:0000259" key="1">
    <source>
        <dbReference type="PROSITE" id="PS51464"/>
    </source>
</evidence>
<dbReference type="RefSeq" id="WP_122015492.1">
    <property type="nucleotide sequence ID" value="NZ_CP033169.1"/>
</dbReference>
<gene>
    <name evidence="2" type="ORF">D2962_15335</name>
</gene>
<name>A0A3G2R8K5_9FIRM</name>
<dbReference type="SUPFAM" id="SSF53697">
    <property type="entry name" value="SIS domain"/>
    <property type="match status" value="1"/>
</dbReference>
<dbReference type="PANTHER" id="PTHR30390">
    <property type="entry name" value="SEDOHEPTULOSE 7-PHOSPHATE ISOMERASE / DNAA INITIATOR-ASSOCIATING FACTOR FOR REPLICATION INITIATION"/>
    <property type="match status" value="1"/>
</dbReference>
<dbReference type="PROSITE" id="PS51464">
    <property type="entry name" value="SIS"/>
    <property type="match status" value="1"/>
</dbReference>
<dbReference type="AlphaFoldDB" id="A0A3G2R8K5"/>
<protein>
    <submittedName>
        <fullName evidence="2">Sugar isomerase domain-containing protein</fullName>
    </submittedName>
</protein>
<dbReference type="InterPro" id="IPR001347">
    <property type="entry name" value="SIS_dom"/>
</dbReference>
<keyword evidence="2" id="KW-0413">Isomerase</keyword>
<evidence type="ECO:0000313" key="3">
    <source>
        <dbReference type="Proteomes" id="UP000280960"/>
    </source>
</evidence>
<dbReference type="InterPro" id="IPR050099">
    <property type="entry name" value="SIS_GmhA/DiaA_subfam"/>
</dbReference>
<dbReference type="PANTHER" id="PTHR30390:SF7">
    <property type="entry name" value="PHOSPHOHEPTOSE ISOMERASE"/>
    <property type="match status" value="1"/>
</dbReference>
<dbReference type="CDD" id="cd05013">
    <property type="entry name" value="SIS_RpiR"/>
    <property type="match status" value="1"/>
</dbReference>
<dbReference type="GO" id="GO:1901135">
    <property type="term" value="P:carbohydrate derivative metabolic process"/>
    <property type="evidence" value="ECO:0007669"/>
    <property type="project" value="InterPro"/>
</dbReference>
<dbReference type="Gene3D" id="3.40.50.10490">
    <property type="entry name" value="Glucose-6-phosphate isomerase like protein, domain 1"/>
    <property type="match status" value="1"/>
</dbReference>
<dbReference type="GO" id="GO:0097367">
    <property type="term" value="F:carbohydrate derivative binding"/>
    <property type="evidence" value="ECO:0007669"/>
    <property type="project" value="InterPro"/>
</dbReference>